<protein>
    <submittedName>
        <fullName evidence="1">Uncharacterized protein</fullName>
    </submittedName>
</protein>
<dbReference type="AlphaFoldDB" id="A0A6S7AQK6"/>
<dbReference type="EMBL" id="CADIJO010000048">
    <property type="protein sequence ID" value="CAB3743704.1"/>
    <property type="molecule type" value="Genomic_DNA"/>
</dbReference>
<name>A0A6S7AQK6_9BURK</name>
<dbReference type="Pfam" id="PF14426">
    <property type="entry name" value="Imm2"/>
    <property type="match status" value="1"/>
</dbReference>
<evidence type="ECO:0000313" key="2">
    <source>
        <dbReference type="Proteomes" id="UP000494111"/>
    </source>
</evidence>
<organism evidence="1 2">
    <name type="scientific">Achromobacter deleyi</name>
    <dbReference type="NCBI Taxonomy" id="1353891"/>
    <lineage>
        <taxon>Bacteria</taxon>
        <taxon>Pseudomonadati</taxon>
        <taxon>Pseudomonadota</taxon>
        <taxon>Betaproteobacteria</taxon>
        <taxon>Burkholderiales</taxon>
        <taxon>Alcaligenaceae</taxon>
        <taxon>Achromobacter</taxon>
    </lineage>
</organism>
<dbReference type="Proteomes" id="UP000494111">
    <property type="component" value="Unassembled WGS sequence"/>
</dbReference>
<accession>A0A6S7AQK6</accession>
<dbReference type="InterPro" id="IPR025679">
    <property type="entry name" value="Imm2"/>
</dbReference>
<proteinExistence type="predicted"/>
<gene>
    <name evidence="1" type="ORF">LMG3458_06158</name>
</gene>
<sequence>MLEVLSLILDAGRAKENIQEYHRSAIEKIFDENELSDMLKKIPAEDASELKSDLRILGFIS</sequence>
<reference evidence="1 2" key="1">
    <citation type="submission" date="2020-04" db="EMBL/GenBank/DDBJ databases">
        <authorList>
            <person name="De Canck E."/>
        </authorList>
    </citation>
    <scope>NUCLEOTIDE SEQUENCE [LARGE SCALE GENOMIC DNA]</scope>
    <source>
        <strain evidence="1 2">LMG 3458</strain>
    </source>
</reference>
<evidence type="ECO:0000313" key="1">
    <source>
        <dbReference type="EMBL" id="CAB3743704.1"/>
    </source>
</evidence>